<feature type="region of interest" description="Disordered" evidence="1">
    <location>
        <begin position="188"/>
        <end position="207"/>
    </location>
</feature>
<protein>
    <recommendedName>
        <fullName evidence="2">J domain-containing protein</fullName>
    </recommendedName>
</protein>
<dbReference type="InterPro" id="IPR001623">
    <property type="entry name" value="DnaJ_domain"/>
</dbReference>
<dbReference type="CDD" id="cd06257">
    <property type="entry name" value="DnaJ"/>
    <property type="match status" value="1"/>
</dbReference>
<reference evidence="3" key="1">
    <citation type="submission" date="2021-01" db="EMBL/GenBank/DDBJ databases">
        <authorList>
            <person name="Corre E."/>
            <person name="Pelletier E."/>
            <person name="Niang G."/>
            <person name="Scheremetjew M."/>
            <person name="Finn R."/>
            <person name="Kale V."/>
            <person name="Holt S."/>
            <person name="Cochrane G."/>
            <person name="Meng A."/>
            <person name="Brown T."/>
            <person name="Cohen L."/>
        </authorList>
    </citation>
    <scope>NUCLEOTIDE SEQUENCE</scope>
    <source>
        <strain evidence="3">CCMP1374</strain>
    </source>
</reference>
<name>A0A7S0DXG5_9EUKA</name>
<organism evidence="3">
    <name type="scientific">Phaeocystis antarctica</name>
    <dbReference type="NCBI Taxonomy" id="33657"/>
    <lineage>
        <taxon>Eukaryota</taxon>
        <taxon>Haptista</taxon>
        <taxon>Haptophyta</taxon>
        <taxon>Prymnesiophyceae</taxon>
        <taxon>Phaeocystales</taxon>
        <taxon>Phaeocystaceae</taxon>
        <taxon>Phaeocystis</taxon>
    </lineage>
</organism>
<accession>A0A7S0DXG5</accession>
<dbReference type="PANTHER" id="PTHR15606:SF4">
    <property type="entry name" value="DNAJ HOMOLOG SUBFAMILY C MEMBER 8"/>
    <property type="match status" value="1"/>
</dbReference>
<sequence length="271" mass="31173">MAGKVTLVPAGQEASEEERDADLAAFLQEVHKLIEMEPEKMTGTQHIDRLFRPGSKYFNMNPFEVLGLDWDADPDAVKKAYRRMSVQVHPDKNPDNPLADQAFQIVKAAADRLDDEERLAFCQRICKAANDAVERKKVAAKKKKRKENAETGSIDDSVAEDDPHKLKMAVKIMISRMFAEFEQRKKQLETKDKEMKKQAQEQQAEKEFMDALKKKEDALWEKSRQKRVNSWRNWSSSGGGSKSKMPKVKEEKGAYNAHNAEKGQEYKKDWR</sequence>
<dbReference type="InterPro" id="IPR042858">
    <property type="entry name" value="DNAJC8"/>
</dbReference>
<feature type="compositionally biased region" description="Basic and acidic residues" evidence="1">
    <location>
        <begin position="247"/>
        <end position="271"/>
    </location>
</feature>
<proteinExistence type="predicted"/>
<evidence type="ECO:0000313" key="3">
    <source>
        <dbReference type="EMBL" id="CAD8465921.1"/>
    </source>
</evidence>
<dbReference type="SMART" id="SM00271">
    <property type="entry name" value="DnaJ"/>
    <property type="match status" value="1"/>
</dbReference>
<dbReference type="PANTHER" id="PTHR15606">
    <property type="entry name" value="DNAJ HOMOLOG SUBFAMILY C MEMBER 8/LIPOPOLYSACCHARIDE SPECIFIC RESPONSE-7-RELATED"/>
    <property type="match status" value="1"/>
</dbReference>
<dbReference type="Pfam" id="PF00226">
    <property type="entry name" value="DnaJ"/>
    <property type="match status" value="1"/>
</dbReference>
<feature type="region of interest" description="Disordered" evidence="1">
    <location>
        <begin position="221"/>
        <end position="271"/>
    </location>
</feature>
<dbReference type="EMBL" id="HBEP01000164">
    <property type="protein sequence ID" value="CAD8465921.1"/>
    <property type="molecule type" value="Transcribed_RNA"/>
</dbReference>
<evidence type="ECO:0000259" key="2">
    <source>
        <dbReference type="PROSITE" id="PS50076"/>
    </source>
</evidence>
<dbReference type="PRINTS" id="PR00625">
    <property type="entry name" value="JDOMAIN"/>
</dbReference>
<feature type="region of interest" description="Disordered" evidence="1">
    <location>
        <begin position="136"/>
        <end position="162"/>
    </location>
</feature>
<dbReference type="InterPro" id="IPR036869">
    <property type="entry name" value="J_dom_sf"/>
</dbReference>
<dbReference type="Gene3D" id="1.10.287.110">
    <property type="entry name" value="DnaJ domain"/>
    <property type="match status" value="1"/>
</dbReference>
<gene>
    <name evidence="3" type="ORF">PANT1444_LOCUS85</name>
</gene>
<dbReference type="AlphaFoldDB" id="A0A7S0DXG5"/>
<dbReference type="GO" id="GO:0005634">
    <property type="term" value="C:nucleus"/>
    <property type="evidence" value="ECO:0007669"/>
    <property type="project" value="TreeGrafter"/>
</dbReference>
<dbReference type="SUPFAM" id="SSF46565">
    <property type="entry name" value="Chaperone J-domain"/>
    <property type="match status" value="1"/>
</dbReference>
<dbReference type="PROSITE" id="PS50076">
    <property type="entry name" value="DNAJ_2"/>
    <property type="match status" value="1"/>
</dbReference>
<evidence type="ECO:0000256" key="1">
    <source>
        <dbReference type="SAM" id="MobiDB-lite"/>
    </source>
</evidence>
<feature type="domain" description="J" evidence="2">
    <location>
        <begin position="61"/>
        <end position="134"/>
    </location>
</feature>